<dbReference type="GO" id="GO:0005737">
    <property type="term" value="C:cytoplasm"/>
    <property type="evidence" value="ECO:0007669"/>
    <property type="project" value="TreeGrafter"/>
</dbReference>
<dbReference type="InterPro" id="IPR016192">
    <property type="entry name" value="APOBEC/CMP_deaminase_Zn-bd"/>
</dbReference>
<dbReference type="PROSITE" id="PS00903">
    <property type="entry name" value="CYT_DCMP_DEAMINASES_1"/>
    <property type="match status" value="1"/>
</dbReference>
<sequence>MDHMQFMDKALELAQQALEAGEFPVGCVLVHDGLVIAQGARIGVAGGGTGELEHAEMVAMARFETLENPPPPSEVTIYCTMEPCLMCFGALMIHGITKIVYAYEDAMGGGTGLDRSTLPPLYRDAKIEITPRVGRSQSLALFKAFFSRPDNHYWKDSLLAQYTLKQEVE</sequence>
<name>A0A1M6TUU6_9BACT</name>
<evidence type="ECO:0000313" key="6">
    <source>
        <dbReference type="Proteomes" id="UP000183994"/>
    </source>
</evidence>
<evidence type="ECO:0000256" key="3">
    <source>
        <dbReference type="ARBA" id="ARBA00022833"/>
    </source>
</evidence>
<dbReference type="SUPFAM" id="SSF53927">
    <property type="entry name" value="Cytidine deaminase-like"/>
    <property type="match status" value="1"/>
</dbReference>
<accession>A0A1M6TUU6</accession>
<keyword evidence="2" id="KW-0378">Hydrolase</keyword>
<gene>
    <name evidence="5" type="ORF">SAMN02745216_03759</name>
</gene>
<dbReference type="PROSITE" id="PS51747">
    <property type="entry name" value="CYT_DCMP_DEAMINASES_2"/>
    <property type="match status" value="1"/>
</dbReference>
<dbReference type="RefSeq" id="WP_073477794.1">
    <property type="nucleotide sequence ID" value="NZ_FQZU01000028.1"/>
</dbReference>
<dbReference type="EMBL" id="FQZU01000028">
    <property type="protein sequence ID" value="SHK60660.1"/>
    <property type="molecule type" value="Genomic_DNA"/>
</dbReference>
<dbReference type="OrthoDB" id="9802676at2"/>
<protein>
    <submittedName>
        <fullName evidence="5">tRNA(Adenine34) deaminase</fullName>
    </submittedName>
</protein>
<feature type="domain" description="CMP/dCMP-type deaminase" evidence="4">
    <location>
        <begin position="1"/>
        <end position="129"/>
    </location>
</feature>
<dbReference type="InterPro" id="IPR016193">
    <property type="entry name" value="Cytidine_deaminase-like"/>
</dbReference>
<dbReference type="GO" id="GO:0008270">
    <property type="term" value="F:zinc ion binding"/>
    <property type="evidence" value="ECO:0007669"/>
    <property type="project" value="InterPro"/>
</dbReference>
<evidence type="ECO:0000259" key="4">
    <source>
        <dbReference type="PROSITE" id="PS51747"/>
    </source>
</evidence>
<dbReference type="CDD" id="cd01285">
    <property type="entry name" value="nucleoside_deaminase"/>
    <property type="match status" value="1"/>
</dbReference>
<dbReference type="PANTHER" id="PTHR11079:SF149">
    <property type="entry name" value="TRNA-SPECIFIC ADENOSINE DEAMINASE 2"/>
    <property type="match status" value="1"/>
</dbReference>
<keyword evidence="3" id="KW-0862">Zinc</keyword>
<dbReference type="Gene3D" id="3.40.140.10">
    <property type="entry name" value="Cytidine Deaminase, domain 2"/>
    <property type="match status" value="1"/>
</dbReference>
<dbReference type="InterPro" id="IPR002125">
    <property type="entry name" value="CMP_dCMP_dom"/>
</dbReference>
<keyword evidence="1" id="KW-0479">Metal-binding</keyword>
<evidence type="ECO:0000256" key="2">
    <source>
        <dbReference type="ARBA" id="ARBA00022801"/>
    </source>
</evidence>
<dbReference type="STRING" id="1121393.SAMN02745216_03759"/>
<reference evidence="6" key="1">
    <citation type="submission" date="2016-11" db="EMBL/GenBank/DDBJ databases">
        <authorList>
            <person name="Varghese N."/>
            <person name="Submissions S."/>
        </authorList>
    </citation>
    <scope>NUCLEOTIDE SEQUENCE [LARGE SCALE GENOMIC DNA]</scope>
    <source>
        <strain evidence="6">DSM 16219</strain>
    </source>
</reference>
<dbReference type="PANTHER" id="PTHR11079">
    <property type="entry name" value="CYTOSINE DEAMINASE FAMILY MEMBER"/>
    <property type="match status" value="1"/>
</dbReference>
<dbReference type="AlphaFoldDB" id="A0A1M6TUU6"/>
<dbReference type="Pfam" id="PF00383">
    <property type="entry name" value="dCMP_cyt_deam_1"/>
    <property type="match status" value="1"/>
</dbReference>
<dbReference type="GO" id="GO:0002100">
    <property type="term" value="P:tRNA wobble adenosine to inosine editing"/>
    <property type="evidence" value="ECO:0007669"/>
    <property type="project" value="TreeGrafter"/>
</dbReference>
<evidence type="ECO:0000256" key="1">
    <source>
        <dbReference type="ARBA" id="ARBA00022723"/>
    </source>
</evidence>
<keyword evidence="6" id="KW-1185">Reference proteome</keyword>
<dbReference type="Proteomes" id="UP000183994">
    <property type="component" value="Unassembled WGS sequence"/>
</dbReference>
<evidence type="ECO:0000313" key="5">
    <source>
        <dbReference type="EMBL" id="SHK60660.1"/>
    </source>
</evidence>
<dbReference type="GO" id="GO:0052717">
    <property type="term" value="F:tRNA-specific adenosine-34 deaminase activity"/>
    <property type="evidence" value="ECO:0007669"/>
    <property type="project" value="TreeGrafter"/>
</dbReference>
<proteinExistence type="predicted"/>
<organism evidence="5 6">
    <name type="scientific">Desulfatibacillum alkenivorans DSM 16219</name>
    <dbReference type="NCBI Taxonomy" id="1121393"/>
    <lineage>
        <taxon>Bacteria</taxon>
        <taxon>Pseudomonadati</taxon>
        <taxon>Thermodesulfobacteriota</taxon>
        <taxon>Desulfobacteria</taxon>
        <taxon>Desulfobacterales</taxon>
        <taxon>Desulfatibacillaceae</taxon>
        <taxon>Desulfatibacillum</taxon>
    </lineage>
</organism>